<dbReference type="RefSeq" id="WP_009581016.1">
    <property type="nucleotide sequence ID" value="NZ_AMZN01000051.1"/>
</dbReference>
<dbReference type="EMBL" id="AMZN01000051">
    <property type="protein sequence ID" value="ELR70652.1"/>
    <property type="molecule type" value="Genomic_DNA"/>
</dbReference>
<reference evidence="3 4" key="1">
    <citation type="submission" date="2012-12" db="EMBL/GenBank/DDBJ databases">
        <title>Genome assembly of Fulvivirga imtechensis AK7.</title>
        <authorList>
            <person name="Nupur N."/>
            <person name="Khatri I."/>
            <person name="Kumar R."/>
            <person name="Subramanian S."/>
            <person name="Pinnaka A."/>
        </authorList>
    </citation>
    <scope>NUCLEOTIDE SEQUENCE [LARGE SCALE GENOMIC DNA]</scope>
    <source>
        <strain evidence="3 4">AK7</strain>
    </source>
</reference>
<accession>L8JTJ8</accession>
<dbReference type="PANTHER" id="PTHR11786">
    <property type="entry name" value="N-HYDROXYARYLAMINE O-ACETYLTRANSFERASE"/>
    <property type="match status" value="1"/>
</dbReference>
<organism evidence="3 4">
    <name type="scientific">Fulvivirga imtechensis AK7</name>
    <dbReference type="NCBI Taxonomy" id="1237149"/>
    <lineage>
        <taxon>Bacteria</taxon>
        <taxon>Pseudomonadati</taxon>
        <taxon>Bacteroidota</taxon>
        <taxon>Cytophagia</taxon>
        <taxon>Cytophagales</taxon>
        <taxon>Fulvivirgaceae</taxon>
        <taxon>Fulvivirga</taxon>
    </lineage>
</organism>
<dbReference type="PANTHER" id="PTHR11786:SF0">
    <property type="entry name" value="ARYLAMINE N-ACETYLTRANSFERASE 4-RELATED"/>
    <property type="match status" value="1"/>
</dbReference>
<dbReference type="Gene3D" id="2.40.128.150">
    <property type="entry name" value="Cysteine proteinases"/>
    <property type="match status" value="1"/>
</dbReference>
<sequence length="250" mass="29112">MDQQKYLERINYTGDLRPSLEVLQRLQKMHLLSVPFENLDIHYGLPITLDINKIYNKVVLNKRGGFCYELNGLYYELLISIGFNAKMVSARVYDQKKGYGQEYDHLSVVVNLDGIEYLTDVGFGEFMFSPLEITMNNIQPDARGHFMIDTTEDDYLRVNKIDNGTAVPEFMFKNIPREFSEFAGMCIYHQSNPASHFTQRKLISIPTEKGRVTLTTDKLKITENQFTEELVLQDEISFLEKLKMYFKIDL</sequence>
<name>L8JTJ8_9BACT</name>
<proteinExistence type="inferred from homology"/>
<dbReference type="GO" id="GO:0016407">
    <property type="term" value="F:acetyltransferase activity"/>
    <property type="evidence" value="ECO:0007669"/>
    <property type="project" value="InterPro"/>
</dbReference>
<comment type="caution">
    <text evidence="3">The sequence shown here is derived from an EMBL/GenBank/DDBJ whole genome shotgun (WGS) entry which is preliminary data.</text>
</comment>
<dbReference type="SUPFAM" id="SSF54001">
    <property type="entry name" value="Cysteine proteinases"/>
    <property type="match status" value="1"/>
</dbReference>
<dbReference type="eggNOG" id="COG2162">
    <property type="taxonomic scope" value="Bacteria"/>
</dbReference>
<comment type="similarity">
    <text evidence="1 2">Belongs to the arylamine N-acetyltransferase family.</text>
</comment>
<gene>
    <name evidence="3" type="ORF">C900_03633</name>
</gene>
<evidence type="ECO:0000256" key="2">
    <source>
        <dbReference type="RuleBase" id="RU003452"/>
    </source>
</evidence>
<dbReference type="Proteomes" id="UP000011135">
    <property type="component" value="Unassembled WGS sequence"/>
</dbReference>
<dbReference type="Pfam" id="PF00797">
    <property type="entry name" value="Acetyltransf_2"/>
    <property type="match status" value="1"/>
</dbReference>
<dbReference type="InterPro" id="IPR038765">
    <property type="entry name" value="Papain-like_cys_pep_sf"/>
</dbReference>
<dbReference type="Gene3D" id="3.30.2140.10">
    <property type="entry name" value="Arylamine N-acetyltransferase"/>
    <property type="match status" value="1"/>
</dbReference>
<evidence type="ECO:0000313" key="4">
    <source>
        <dbReference type="Proteomes" id="UP000011135"/>
    </source>
</evidence>
<keyword evidence="4" id="KW-1185">Reference proteome</keyword>
<dbReference type="OrthoDB" id="7181050at2"/>
<dbReference type="PRINTS" id="PR01543">
    <property type="entry name" value="ANATRNSFRASE"/>
</dbReference>
<dbReference type="AlphaFoldDB" id="L8JTJ8"/>
<evidence type="ECO:0000256" key="1">
    <source>
        <dbReference type="ARBA" id="ARBA00006547"/>
    </source>
</evidence>
<evidence type="ECO:0000313" key="3">
    <source>
        <dbReference type="EMBL" id="ELR70652.1"/>
    </source>
</evidence>
<dbReference type="InterPro" id="IPR001447">
    <property type="entry name" value="Arylamine_N-AcTrfase"/>
</dbReference>
<dbReference type="STRING" id="1237149.C900_03633"/>
<protein>
    <submittedName>
        <fullName evidence="3">N-acetyltransferase</fullName>
    </submittedName>
</protein>
<keyword evidence="3" id="KW-0808">Transferase</keyword>